<evidence type="ECO:0000256" key="5">
    <source>
        <dbReference type="ARBA" id="ARBA00022692"/>
    </source>
</evidence>
<organism evidence="10 11">
    <name type="scientific">Zobellella aerophila</name>
    <dbReference type="NCBI Taxonomy" id="870480"/>
    <lineage>
        <taxon>Bacteria</taxon>
        <taxon>Pseudomonadati</taxon>
        <taxon>Pseudomonadota</taxon>
        <taxon>Gammaproteobacteria</taxon>
        <taxon>Aeromonadales</taxon>
        <taxon>Aeromonadaceae</taxon>
        <taxon>Zobellella</taxon>
    </lineage>
</organism>
<evidence type="ECO:0000256" key="3">
    <source>
        <dbReference type="ARBA" id="ARBA00022448"/>
    </source>
</evidence>
<feature type="transmembrane region" description="Helical" evidence="8">
    <location>
        <begin position="216"/>
        <end position="237"/>
    </location>
</feature>
<reference evidence="11" key="1">
    <citation type="journal article" date="2019" name="Int. J. Syst. Evol. Microbiol.">
        <title>The Global Catalogue of Microorganisms (GCM) 10K type strain sequencing project: providing services to taxonomists for standard genome sequencing and annotation.</title>
        <authorList>
            <consortium name="The Broad Institute Genomics Platform"/>
            <consortium name="The Broad Institute Genome Sequencing Center for Infectious Disease"/>
            <person name="Wu L."/>
            <person name="Ma J."/>
        </authorList>
    </citation>
    <scope>NUCLEOTIDE SEQUENCE [LARGE SCALE GENOMIC DNA]</scope>
    <source>
        <strain evidence="11">JCM 17110</strain>
    </source>
</reference>
<dbReference type="PROSITE" id="PS51012">
    <property type="entry name" value="ABC_TM2"/>
    <property type="match status" value="1"/>
</dbReference>
<protein>
    <recommendedName>
        <fullName evidence="8">Transport permease protein</fullName>
    </recommendedName>
</protein>
<keyword evidence="4 8" id="KW-1003">Cell membrane</keyword>
<keyword evidence="7 8" id="KW-0472">Membrane</keyword>
<comment type="caution">
    <text evidence="10">The sequence shown here is derived from an EMBL/GenBank/DDBJ whole genome shotgun (WGS) entry which is preliminary data.</text>
</comment>
<dbReference type="PANTHER" id="PTHR30294:SF29">
    <property type="entry name" value="MULTIDRUG ABC TRANSPORTER PERMEASE YBHS-RELATED"/>
    <property type="match status" value="1"/>
</dbReference>
<evidence type="ECO:0000256" key="7">
    <source>
        <dbReference type="ARBA" id="ARBA00023136"/>
    </source>
</evidence>
<evidence type="ECO:0000256" key="1">
    <source>
        <dbReference type="ARBA" id="ARBA00004651"/>
    </source>
</evidence>
<dbReference type="PANTHER" id="PTHR30294">
    <property type="entry name" value="MEMBRANE COMPONENT OF ABC TRANSPORTER YHHJ-RELATED"/>
    <property type="match status" value="1"/>
</dbReference>
<evidence type="ECO:0000256" key="2">
    <source>
        <dbReference type="ARBA" id="ARBA00007783"/>
    </source>
</evidence>
<comment type="similarity">
    <text evidence="2 8">Belongs to the ABC-2 integral membrane protein family.</text>
</comment>
<feature type="transmembrane region" description="Helical" evidence="8">
    <location>
        <begin position="23"/>
        <end position="43"/>
    </location>
</feature>
<proteinExistence type="inferred from homology"/>
<evidence type="ECO:0000313" key="10">
    <source>
        <dbReference type="EMBL" id="GAA3539769.1"/>
    </source>
</evidence>
<dbReference type="Proteomes" id="UP001500795">
    <property type="component" value="Unassembled WGS sequence"/>
</dbReference>
<feature type="transmembrane region" description="Helical" evidence="8">
    <location>
        <begin position="338"/>
        <end position="356"/>
    </location>
</feature>
<feature type="transmembrane region" description="Helical" evidence="8">
    <location>
        <begin position="168"/>
        <end position="190"/>
    </location>
</feature>
<feature type="transmembrane region" description="Helical" evidence="8">
    <location>
        <begin position="249"/>
        <end position="268"/>
    </location>
</feature>
<keyword evidence="3 8" id="KW-0813">Transport</keyword>
<evidence type="ECO:0000256" key="4">
    <source>
        <dbReference type="ARBA" id="ARBA00022475"/>
    </source>
</evidence>
<evidence type="ECO:0000259" key="9">
    <source>
        <dbReference type="PROSITE" id="PS51012"/>
    </source>
</evidence>
<evidence type="ECO:0000256" key="6">
    <source>
        <dbReference type="ARBA" id="ARBA00022989"/>
    </source>
</evidence>
<comment type="subcellular location">
    <subcellularLocation>
        <location evidence="8">Cell inner membrane</location>
        <topology evidence="8">Multi-pass membrane protein</topology>
    </subcellularLocation>
    <subcellularLocation>
        <location evidence="1">Cell membrane</location>
        <topology evidence="1">Multi-pass membrane protein</topology>
    </subcellularLocation>
</comment>
<feature type="domain" description="ABC transmembrane type-2" evidence="9">
    <location>
        <begin position="134"/>
        <end position="359"/>
    </location>
</feature>
<dbReference type="Pfam" id="PF12698">
    <property type="entry name" value="ABC2_membrane_3"/>
    <property type="match status" value="1"/>
</dbReference>
<dbReference type="InterPro" id="IPR000412">
    <property type="entry name" value="ABC_2_transport"/>
</dbReference>
<dbReference type="InterPro" id="IPR051449">
    <property type="entry name" value="ABC-2_transporter_component"/>
</dbReference>
<dbReference type="RefSeq" id="WP_344957368.1">
    <property type="nucleotide sequence ID" value="NZ_BAABCX010000002.1"/>
</dbReference>
<evidence type="ECO:0000313" key="11">
    <source>
        <dbReference type="Proteomes" id="UP001500795"/>
    </source>
</evidence>
<feature type="transmembrane region" description="Helical" evidence="8">
    <location>
        <begin position="280"/>
        <end position="298"/>
    </location>
</feature>
<keyword evidence="6 8" id="KW-1133">Transmembrane helix</keyword>
<dbReference type="InterPro" id="IPR047817">
    <property type="entry name" value="ABC2_TM_bact-type"/>
</dbReference>
<keyword evidence="5 8" id="KW-0812">Transmembrane</keyword>
<gene>
    <name evidence="10" type="ORF">GCM10022394_19370</name>
</gene>
<accession>A0ABP6VQI4</accession>
<keyword evidence="11" id="KW-1185">Reference proteome</keyword>
<dbReference type="InterPro" id="IPR013525">
    <property type="entry name" value="ABC2_TM"/>
</dbReference>
<dbReference type="PRINTS" id="PR00164">
    <property type="entry name" value="ABC2TRNSPORT"/>
</dbReference>
<name>A0ABP6VQI4_9GAMM</name>
<evidence type="ECO:0000256" key="8">
    <source>
        <dbReference type="RuleBase" id="RU361157"/>
    </source>
</evidence>
<sequence>MNSLRRIQAVMVKEFRQLSRDRLTFAMVVMVPLIQLLLFGYAINTKVRDIPVALVDQAATGQSRELVARLEASQLVTFSERLAHPRDAETAIVTGRVRAALILPADLERRRQDGRPRGQWLVDGSDTLIASAILQLANLPEDPRQIRPQGNLEVTLLFNPERRAAVNIIPGLIGVILTMTMVLFTASAIVRERERGNLELLITTPVRPMELMVGKIIPYIFAGLVQLVIILGLGYFIFAVPLNGSPLQLLLATLLFIAASLVLGLVISTLAKSQLQAMQMTVFVLIPSILLSGFMFPFDGMPVAAQWLAEGLPATHYMRLARGILLRDADLQALAPDALWLGGFTLLGLGVAARRFRKRLD</sequence>
<dbReference type="EMBL" id="BAABCX010000002">
    <property type="protein sequence ID" value="GAA3539769.1"/>
    <property type="molecule type" value="Genomic_DNA"/>
</dbReference>